<dbReference type="AlphaFoldDB" id="J9DU92"/>
<evidence type="ECO:0000313" key="2">
    <source>
        <dbReference type="Proteomes" id="UP000003163"/>
    </source>
</evidence>
<proteinExistence type="predicted"/>
<reference evidence="1 2" key="1">
    <citation type="submission" date="2011-08" db="EMBL/GenBank/DDBJ databases">
        <authorList>
            <person name="Liu Z.J."/>
            <person name="Shi F.L."/>
            <person name="Lu J.Q."/>
            <person name="Li M."/>
            <person name="Wang Z.L."/>
        </authorList>
    </citation>
    <scope>NUCLEOTIDE SEQUENCE [LARGE SCALE GENOMIC DNA]</scope>
    <source>
        <strain evidence="1 2">USNM 41457</strain>
    </source>
</reference>
<comment type="caution">
    <text evidence="1">The sequence shown here is derived from an EMBL/GenBank/DDBJ whole genome shotgun (WGS) entry which is preliminary data.</text>
</comment>
<dbReference type="InParanoid" id="J9DU92"/>
<name>J9DU92_EDHAE</name>
<dbReference type="VEuPathDB" id="MicrosporidiaDB:EDEG_04180"/>
<keyword evidence="2" id="KW-1185">Reference proteome</keyword>
<gene>
    <name evidence="1" type="ORF">EDEG_04180</name>
</gene>
<reference evidence="2" key="2">
    <citation type="submission" date="2015-07" db="EMBL/GenBank/DDBJ databases">
        <title>Contrasting host-pathogen interactions and genome evolution in two generalist and specialist microsporidian pathogens of mosquitoes.</title>
        <authorList>
            <consortium name="The Broad Institute Genomics Platform"/>
            <consortium name="The Broad Institute Genome Sequencing Center for Infectious Disease"/>
            <person name="Cuomo C.A."/>
            <person name="Sanscrainte N.D."/>
            <person name="Goldberg J.M."/>
            <person name="Heiman D."/>
            <person name="Young S."/>
            <person name="Zeng Q."/>
            <person name="Becnel J.J."/>
            <person name="Birren B.W."/>
        </authorList>
    </citation>
    <scope>NUCLEOTIDE SEQUENCE [LARGE SCALE GENOMIC DNA]</scope>
    <source>
        <strain evidence="2">USNM 41457</strain>
    </source>
</reference>
<organism evidence="1 2">
    <name type="scientific">Edhazardia aedis (strain USNM 41457)</name>
    <name type="common">Microsporidian parasite</name>
    <dbReference type="NCBI Taxonomy" id="1003232"/>
    <lineage>
        <taxon>Eukaryota</taxon>
        <taxon>Fungi</taxon>
        <taxon>Fungi incertae sedis</taxon>
        <taxon>Microsporidia</taxon>
        <taxon>Edhazardia</taxon>
    </lineage>
</organism>
<dbReference type="HOGENOM" id="CLU_2015222_0_0_1"/>
<accession>J9DU92</accession>
<protein>
    <submittedName>
        <fullName evidence="1">Uncharacterized protein</fullName>
    </submittedName>
</protein>
<dbReference type="EMBL" id="AFBI03000549">
    <property type="protein sequence ID" value="EJW04867.1"/>
    <property type="molecule type" value="Genomic_DNA"/>
</dbReference>
<dbReference type="Proteomes" id="UP000003163">
    <property type="component" value="Unassembled WGS sequence"/>
</dbReference>
<evidence type="ECO:0000313" key="1">
    <source>
        <dbReference type="EMBL" id="EJW04867.1"/>
    </source>
</evidence>
<sequence length="123" mass="14517">MLNIVLFIIFTNLYSKLNIYFIRIFNKGFVWYIIPQIPSQNKKPLQYILKIKITPMAKIMARLRTSCLCERPLGTATAGQASKKANYVHHCLLLEGYFKTERIPMLHYNKLTTNILFFDWKID</sequence>